<dbReference type="SUPFAM" id="SSF51735">
    <property type="entry name" value="NAD(P)-binding Rossmann-fold domains"/>
    <property type="match status" value="1"/>
</dbReference>
<dbReference type="GO" id="GO:0016020">
    <property type="term" value="C:membrane"/>
    <property type="evidence" value="ECO:0007669"/>
    <property type="project" value="TreeGrafter"/>
</dbReference>
<dbReference type="InterPro" id="IPR020904">
    <property type="entry name" value="Sc_DH/Rdtase_CS"/>
</dbReference>
<organism evidence="4">
    <name type="scientific">uncultured organism</name>
    <dbReference type="NCBI Taxonomy" id="155900"/>
    <lineage>
        <taxon>unclassified sequences</taxon>
        <taxon>environmental samples</taxon>
    </lineage>
</organism>
<evidence type="ECO:0000313" key="4">
    <source>
        <dbReference type="EMBL" id="QEA06516.1"/>
    </source>
</evidence>
<evidence type="ECO:0000259" key="3">
    <source>
        <dbReference type="SMART" id="SM00822"/>
    </source>
</evidence>
<dbReference type="PROSITE" id="PS00061">
    <property type="entry name" value="ADH_SHORT"/>
    <property type="match status" value="1"/>
</dbReference>
<dbReference type="Gene3D" id="3.40.50.720">
    <property type="entry name" value="NAD(P)-binding Rossmann-like Domain"/>
    <property type="match status" value="1"/>
</dbReference>
<dbReference type="PANTHER" id="PTHR44196">
    <property type="entry name" value="DEHYDROGENASE/REDUCTASE SDR FAMILY MEMBER 7B"/>
    <property type="match status" value="1"/>
</dbReference>
<comment type="similarity">
    <text evidence="1">Belongs to the short-chain dehydrogenases/reductases (SDR) family.</text>
</comment>
<dbReference type="InterPro" id="IPR002347">
    <property type="entry name" value="SDR_fam"/>
</dbReference>
<name>A0A5B8RCW6_9ZZZZ</name>
<keyword evidence="2 4" id="KW-0560">Oxidoreductase</keyword>
<gene>
    <name evidence="4" type="ORF">KBTEX_02856</name>
</gene>
<protein>
    <submittedName>
        <fullName evidence="4">Putative oxidoreductase</fullName>
        <ecNumber evidence="4">1.-.-.-</ecNumber>
    </submittedName>
</protein>
<reference evidence="4" key="1">
    <citation type="submission" date="2019-06" db="EMBL/GenBank/DDBJ databases">
        <authorList>
            <person name="Murdoch R.W."/>
            <person name="Fathepure B."/>
        </authorList>
    </citation>
    <scope>NUCLEOTIDE SEQUENCE</scope>
</reference>
<dbReference type="EC" id="1.-.-.-" evidence="4"/>
<dbReference type="PRINTS" id="PR00081">
    <property type="entry name" value="GDHRDH"/>
</dbReference>
<dbReference type="InterPro" id="IPR036291">
    <property type="entry name" value="NAD(P)-bd_dom_sf"/>
</dbReference>
<sequence>MPNQTDRPGDGRLALITGASSGIGEALAVRLAAHGWRVVAAARRRAALEALAERASGPGRIIPQVLDVTDADAFAALVTTVEADHGEIDTVILNAGGYEPVRLDELDAAVFERLIRVNYLGTVNGLAACLPAMRRRGRGQVLVMGSLSAYRGLPRAAAYGSTKAAVLSLAESLRPEAERAGIALRVVSPGFVKSRLTERNDFRMPQLMDPADAAAAIHAGIDGNGFEVFFPRRLGWTLKLLRLLPYRLYFALMRRLA</sequence>
<dbReference type="SMART" id="SM00822">
    <property type="entry name" value="PKS_KR"/>
    <property type="match status" value="1"/>
</dbReference>
<dbReference type="AlphaFoldDB" id="A0A5B8RCW6"/>
<dbReference type="PANTHER" id="PTHR44196:SF1">
    <property type="entry name" value="DEHYDROGENASE_REDUCTASE SDR FAMILY MEMBER 7B"/>
    <property type="match status" value="1"/>
</dbReference>
<feature type="domain" description="Ketoreductase" evidence="3">
    <location>
        <begin position="12"/>
        <end position="190"/>
    </location>
</feature>
<dbReference type="EMBL" id="MN079149">
    <property type="protein sequence ID" value="QEA06516.1"/>
    <property type="molecule type" value="Genomic_DNA"/>
</dbReference>
<evidence type="ECO:0000256" key="2">
    <source>
        <dbReference type="ARBA" id="ARBA00023002"/>
    </source>
</evidence>
<dbReference type="Pfam" id="PF00106">
    <property type="entry name" value="adh_short"/>
    <property type="match status" value="1"/>
</dbReference>
<evidence type="ECO:0000256" key="1">
    <source>
        <dbReference type="ARBA" id="ARBA00006484"/>
    </source>
</evidence>
<dbReference type="GO" id="GO:0016491">
    <property type="term" value="F:oxidoreductase activity"/>
    <property type="evidence" value="ECO:0007669"/>
    <property type="project" value="UniProtKB-KW"/>
</dbReference>
<dbReference type="InterPro" id="IPR057326">
    <property type="entry name" value="KR_dom"/>
</dbReference>
<proteinExistence type="inferred from homology"/>
<accession>A0A5B8RCW6</accession>